<evidence type="ECO:0000259" key="6">
    <source>
        <dbReference type="PROSITE" id="PS51387"/>
    </source>
</evidence>
<dbReference type="InterPro" id="IPR016166">
    <property type="entry name" value="FAD-bd_PCMH"/>
</dbReference>
<dbReference type="GO" id="GO:0016491">
    <property type="term" value="F:oxidoreductase activity"/>
    <property type="evidence" value="ECO:0007669"/>
    <property type="project" value="UniProtKB-KW"/>
</dbReference>
<dbReference type="SUPFAM" id="SSF56176">
    <property type="entry name" value="FAD-binding/transporter-associated domain-like"/>
    <property type="match status" value="1"/>
</dbReference>
<dbReference type="Gene3D" id="3.30.465.10">
    <property type="match status" value="1"/>
</dbReference>
<dbReference type="InterPro" id="IPR016169">
    <property type="entry name" value="FAD-bd_PCMH_sub2"/>
</dbReference>
<comment type="similarity">
    <text evidence="2">Belongs to the oxygen-dependent FAD-linked oxidoreductase family.</text>
</comment>
<dbReference type="PROSITE" id="PS51387">
    <property type="entry name" value="FAD_PCMH"/>
    <property type="match status" value="1"/>
</dbReference>
<accession>A0A6J6Z114</accession>
<evidence type="ECO:0000313" key="7">
    <source>
        <dbReference type="EMBL" id="CAB4811197.1"/>
    </source>
</evidence>
<keyword evidence="3" id="KW-0285">Flavoprotein</keyword>
<dbReference type="AlphaFoldDB" id="A0A6J6Z114"/>
<dbReference type="PANTHER" id="PTHR42973">
    <property type="entry name" value="BINDING OXIDOREDUCTASE, PUTATIVE (AFU_ORTHOLOGUE AFUA_1G17690)-RELATED"/>
    <property type="match status" value="1"/>
</dbReference>
<keyword evidence="4" id="KW-0274">FAD</keyword>
<name>A0A6J6Z114_9ZZZZ</name>
<dbReference type="PANTHER" id="PTHR42973:SF39">
    <property type="entry name" value="FAD-BINDING PCMH-TYPE DOMAIN-CONTAINING PROTEIN"/>
    <property type="match status" value="1"/>
</dbReference>
<feature type="domain" description="FAD-binding PCMH-type" evidence="6">
    <location>
        <begin position="1"/>
        <end position="130"/>
    </location>
</feature>
<keyword evidence="5" id="KW-0560">Oxidoreductase</keyword>
<evidence type="ECO:0000256" key="3">
    <source>
        <dbReference type="ARBA" id="ARBA00022630"/>
    </source>
</evidence>
<sequence>MFANSDAIILDFIHLKSIEFHRDDEGALVTVGAGVVFRELVEALKAHQGALPVATGPDVGVIGYIVNGGLSGYFSRRLGLLGQRVVQLTMVTAAGEIRVLTPEDALFFAMLGAGSALGVVVDVTIRVESESAIQSAEQRGFSFATREQAVAFARGALRMLRDDVLENDSVSMELVVTGTNALIATVIFYDSFNGSAAEFVQPLEDLAASLNLPVIIESRLGSWYEVAAALWPVIEGITGEPLAMLNHCVGTYGMPDDEILDFVSDTLIAQAPLDQANFSLVEIRTLGGAAMSRAKLPSGNCYHLFFVDLVTMYDTKGKTVGERQEIADLTTRVIDQARDVNGLTVDFSGTHSQPDDVDSSALASIIFGTEAMADHVTGLKKQFDPHNRFRFHPYAKFLGTAG</sequence>
<organism evidence="7">
    <name type="scientific">freshwater metagenome</name>
    <dbReference type="NCBI Taxonomy" id="449393"/>
    <lineage>
        <taxon>unclassified sequences</taxon>
        <taxon>metagenomes</taxon>
        <taxon>ecological metagenomes</taxon>
    </lineage>
</organism>
<dbReference type="GO" id="GO:0071949">
    <property type="term" value="F:FAD binding"/>
    <property type="evidence" value="ECO:0007669"/>
    <property type="project" value="InterPro"/>
</dbReference>
<evidence type="ECO:0000256" key="1">
    <source>
        <dbReference type="ARBA" id="ARBA00001974"/>
    </source>
</evidence>
<dbReference type="EMBL" id="CAFAAQ010000104">
    <property type="protein sequence ID" value="CAB4811197.1"/>
    <property type="molecule type" value="Genomic_DNA"/>
</dbReference>
<evidence type="ECO:0000256" key="2">
    <source>
        <dbReference type="ARBA" id="ARBA00005466"/>
    </source>
</evidence>
<comment type="cofactor">
    <cofactor evidence="1">
        <name>FAD</name>
        <dbReference type="ChEBI" id="CHEBI:57692"/>
    </cofactor>
</comment>
<protein>
    <submittedName>
        <fullName evidence="7">Unannotated protein</fullName>
    </submittedName>
</protein>
<evidence type="ECO:0000256" key="4">
    <source>
        <dbReference type="ARBA" id="ARBA00022827"/>
    </source>
</evidence>
<dbReference type="InterPro" id="IPR006094">
    <property type="entry name" value="Oxid_FAD_bind_N"/>
</dbReference>
<evidence type="ECO:0000256" key="5">
    <source>
        <dbReference type="ARBA" id="ARBA00023002"/>
    </source>
</evidence>
<dbReference type="InterPro" id="IPR050416">
    <property type="entry name" value="FAD-linked_Oxidoreductase"/>
</dbReference>
<dbReference type="Pfam" id="PF01565">
    <property type="entry name" value="FAD_binding_4"/>
    <property type="match status" value="1"/>
</dbReference>
<gene>
    <name evidence="7" type="ORF">UFOPK3046_01167</name>
</gene>
<proteinExistence type="inferred from homology"/>
<dbReference type="InterPro" id="IPR036318">
    <property type="entry name" value="FAD-bd_PCMH-like_sf"/>
</dbReference>
<reference evidence="7" key="1">
    <citation type="submission" date="2020-05" db="EMBL/GenBank/DDBJ databases">
        <authorList>
            <person name="Chiriac C."/>
            <person name="Salcher M."/>
            <person name="Ghai R."/>
            <person name="Kavagutti S V."/>
        </authorList>
    </citation>
    <scope>NUCLEOTIDE SEQUENCE</scope>
</reference>
<dbReference type="Gene3D" id="3.40.462.20">
    <property type="match status" value="1"/>
</dbReference>